<keyword evidence="1 2" id="KW-0732">Signal</keyword>
<protein>
    <recommendedName>
        <fullName evidence="3">Prolamin-like domain-containing protein</fullName>
    </recommendedName>
</protein>
<comment type="caution">
    <text evidence="4">The sequence shown here is derived from an EMBL/GenBank/DDBJ whole genome shotgun (WGS) entry which is preliminary data.</text>
</comment>
<dbReference type="Proteomes" id="UP000585474">
    <property type="component" value="Unassembled WGS sequence"/>
</dbReference>
<feature type="signal peptide" evidence="2">
    <location>
        <begin position="1"/>
        <end position="30"/>
    </location>
</feature>
<evidence type="ECO:0000313" key="4">
    <source>
        <dbReference type="EMBL" id="GFZ18114.1"/>
    </source>
</evidence>
<gene>
    <name evidence="4" type="ORF">Acr_26g0013830</name>
</gene>
<evidence type="ECO:0000259" key="3">
    <source>
        <dbReference type="Pfam" id="PF05617"/>
    </source>
</evidence>
<name>A0A7J0H5S3_9ERIC</name>
<proteinExistence type="predicted"/>
<organism evidence="4 5">
    <name type="scientific">Actinidia rufa</name>
    <dbReference type="NCBI Taxonomy" id="165716"/>
    <lineage>
        <taxon>Eukaryota</taxon>
        <taxon>Viridiplantae</taxon>
        <taxon>Streptophyta</taxon>
        <taxon>Embryophyta</taxon>
        <taxon>Tracheophyta</taxon>
        <taxon>Spermatophyta</taxon>
        <taxon>Magnoliopsida</taxon>
        <taxon>eudicotyledons</taxon>
        <taxon>Gunneridae</taxon>
        <taxon>Pentapetalae</taxon>
        <taxon>asterids</taxon>
        <taxon>Ericales</taxon>
        <taxon>Actinidiaceae</taxon>
        <taxon>Actinidia</taxon>
    </lineage>
</organism>
<sequence length="136" mass="14931">MVILNMRPSKRVLMLVILVFSAIAKTPTMAHNTNVGILIPEQSNSDCFLTKGCQDQLQNIFMRKRGVLLSDCCMAVAGLSDYCIKVVFSSKYTIAFGNNLKRACIDLGFGPSPPLKYAVQGVRGKARIPVLWGVHV</sequence>
<evidence type="ECO:0000256" key="2">
    <source>
        <dbReference type="SAM" id="SignalP"/>
    </source>
</evidence>
<accession>A0A7J0H5S3</accession>
<dbReference type="InterPro" id="IPR008502">
    <property type="entry name" value="Prolamin-like"/>
</dbReference>
<feature type="domain" description="Prolamin-like" evidence="3">
    <location>
        <begin position="50"/>
        <end position="104"/>
    </location>
</feature>
<evidence type="ECO:0000256" key="1">
    <source>
        <dbReference type="ARBA" id="ARBA00022729"/>
    </source>
</evidence>
<feature type="chain" id="PRO_5029441887" description="Prolamin-like domain-containing protein" evidence="2">
    <location>
        <begin position="31"/>
        <end position="136"/>
    </location>
</feature>
<keyword evidence="5" id="KW-1185">Reference proteome</keyword>
<dbReference type="AlphaFoldDB" id="A0A7J0H5S3"/>
<reference evidence="4 5" key="1">
    <citation type="submission" date="2019-07" db="EMBL/GenBank/DDBJ databases">
        <title>De Novo Assembly of kiwifruit Actinidia rufa.</title>
        <authorList>
            <person name="Sugita-Konishi S."/>
            <person name="Sato K."/>
            <person name="Mori E."/>
            <person name="Abe Y."/>
            <person name="Kisaki G."/>
            <person name="Hamano K."/>
            <person name="Suezawa K."/>
            <person name="Otani M."/>
            <person name="Fukuda T."/>
            <person name="Manabe T."/>
            <person name="Gomi K."/>
            <person name="Tabuchi M."/>
            <person name="Akimitsu K."/>
            <person name="Kataoka I."/>
        </authorList>
    </citation>
    <scope>NUCLEOTIDE SEQUENCE [LARGE SCALE GENOMIC DNA]</scope>
    <source>
        <strain evidence="5">cv. Fuchu</strain>
    </source>
</reference>
<dbReference type="Pfam" id="PF05617">
    <property type="entry name" value="Prolamin_like"/>
    <property type="match status" value="1"/>
</dbReference>
<evidence type="ECO:0000313" key="5">
    <source>
        <dbReference type="Proteomes" id="UP000585474"/>
    </source>
</evidence>
<dbReference type="EMBL" id="BJWL01000026">
    <property type="protein sequence ID" value="GFZ18114.1"/>
    <property type="molecule type" value="Genomic_DNA"/>
</dbReference>